<dbReference type="AlphaFoldDB" id="A0AA85JAC2"/>
<reference evidence="3" key="2">
    <citation type="submission" date="2023-11" db="UniProtKB">
        <authorList>
            <consortium name="WormBaseParasite"/>
        </authorList>
    </citation>
    <scope>IDENTIFICATION</scope>
</reference>
<reference evidence="2" key="1">
    <citation type="submission" date="2022-06" db="EMBL/GenBank/DDBJ databases">
        <authorList>
            <person name="Berger JAMES D."/>
            <person name="Berger JAMES D."/>
        </authorList>
    </citation>
    <scope>NUCLEOTIDE SEQUENCE [LARGE SCALE GENOMIC DNA]</scope>
</reference>
<accession>A0AA85JAC2</accession>
<evidence type="ECO:0000256" key="1">
    <source>
        <dbReference type="SAM" id="SignalP"/>
    </source>
</evidence>
<evidence type="ECO:0000313" key="2">
    <source>
        <dbReference type="Proteomes" id="UP000050795"/>
    </source>
</evidence>
<feature type="signal peptide" evidence="1">
    <location>
        <begin position="1"/>
        <end position="26"/>
    </location>
</feature>
<keyword evidence="2" id="KW-1185">Reference proteome</keyword>
<proteinExistence type="predicted"/>
<protein>
    <recommendedName>
        <fullName evidence="4">DUF19 domain-containing protein</fullName>
    </recommendedName>
</protein>
<sequence>MNASLKSVFICFSVTVLLCLFNECKSTETQTLCEPFKRFEICANKARSDILNPTADPEFDLSSMQHAANMNIADFQRECIKNKVCMVKTHLCYLSEQLQPEYNHCYNKEELQALWTAHGYLISVRHTPTEFDMEKFITSA</sequence>
<organism evidence="2 3">
    <name type="scientific">Trichobilharzia regenti</name>
    <name type="common">Nasal bird schistosome</name>
    <dbReference type="NCBI Taxonomy" id="157069"/>
    <lineage>
        <taxon>Eukaryota</taxon>
        <taxon>Metazoa</taxon>
        <taxon>Spiralia</taxon>
        <taxon>Lophotrochozoa</taxon>
        <taxon>Platyhelminthes</taxon>
        <taxon>Trematoda</taxon>
        <taxon>Digenea</taxon>
        <taxon>Strigeidida</taxon>
        <taxon>Schistosomatoidea</taxon>
        <taxon>Schistosomatidae</taxon>
        <taxon>Trichobilharzia</taxon>
    </lineage>
</organism>
<evidence type="ECO:0000313" key="3">
    <source>
        <dbReference type="WBParaSite" id="TREG1_141110.1"/>
    </source>
</evidence>
<dbReference type="Proteomes" id="UP000050795">
    <property type="component" value="Unassembled WGS sequence"/>
</dbReference>
<dbReference type="WBParaSite" id="TREG1_141110.1">
    <property type="protein sequence ID" value="TREG1_141110.1"/>
    <property type="gene ID" value="TREG1_141110"/>
</dbReference>
<evidence type="ECO:0008006" key="4">
    <source>
        <dbReference type="Google" id="ProtNLM"/>
    </source>
</evidence>
<keyword evidence="1" id="KW-0732">Signal</keyword>
<feature type="chain" id="PRO_5041742408" description="DUF19 domain-containing protein" evidence="1">
    <location>
        <begin position="27"/>
        <end position="140"/>
    </location>
</feature>
<name>A0AA85JAC2_TRIRE</name>